<dbReference type="InterPro" id="IPR011053">
    <property type="entry name" value="Single_hybrid_motif"/>
</dbReference>
<comment type="subunit">
    <text evidence="3">The glycine cleavage system is composed of four proteins: P, T, L and H.</text>
</comment>
<name>A0ABM8IWE0_9CREN</name>
<dbReference type="PROSITE" id="PS50968">
    <property type="entry name" value="BIOTINYL_LIPOYL"/>
    <property type="match status" value="1"/>
</dbReference>
<dbReference type="SUPFAM" id="SSF51230">
    <property type="entry name" value="Single hybrid motif"/>
    <property type="match status" value="1"/>
</dbReference>
<dbReference type="PROSITE" id="PS00189">
    <property type="entry name" value="LIPOYL"/>
    <property type="match status" value="1"/>
</dbReference>
<comment type="function">
    <text evidence="3">The glycine cleavage system catalyzes the degradation of glycine. The H protein shuttles the methylamine group of glycine from the P protein to the T protein.</text>
</comment>
<proteinExistence type="inferred from homology"/>
<protein>
    <recommendedName>
        <fullName evidence="3">Probable glycine cleavage system H protein</fullName>
    </recommendedName>
</protein>
<comment type="cofactor">
    <cofactor evidence="3">
        <name>(R)-lipoate</name>
        <dbReference type="ChEBI" id="CHEBI:83088"/>
    </cofactor>
    <text evidence="3">Binds 1 lipoyl cofactor covalently.</text>
</comment>
<dbReference type="InterPro" id="IPR033753">
    <property type="entry name" value="GCV_H/Fam206"/>
</dbReference>
<keyword evidence="2 3" id="KW-0450">Lipoyl</keyword>
<dbReference type="NCBIfam" id="NF002270">
    <property type="entry name" value="PRK01202.1"/>
    <property type="match status" value="1"/>
</dbReference>
<evidence type="ECO:0000256" key="2">
    <source>
        <dbReference type="ARBA" id="ARBA00022823"/>
    </source>
</evidence>
<feature type="domain" description="Lipoyl-binding" evidence="4">
    <location>
        <begin position="43"/>
        <end position="125"/>
    </location>
</feature>
<dbReference type="Proteomes" id="UP001341135">
    <property type="component" value="Chromosome"/>
</dbReference>
<reference evidence="5 6" key="1">
    <citation type="submission" date="2023-09" db="EMBL/GenBank/DDBJ databases">
        <title>Pyrofollis japonicus gen. nov. sp. nov., a novel member of the family Pyrodictiaceae isolated from the Iheya North hydrothermal field.</title>
        <authorList>
            <person name="Miyazaki U."/>
            <person name="Sanari M."/>
            <person name="Tame A."/>
            <person name="Kitajima M."/>
            <person name="Okamoto A."/>
            <person name="Sawayama S."/>
            <person name="Miyazaki J."/>
            <person name="Takai K."/>
            <person name="Nakagawa S."/>
        </authorList>
    </citation>
    <scope>NUCLEOTIDE SEQUENCE [LARGE SCALE GENOMIC DNA]</scope>
    <source>
        <strain evidence="5 6">AV2</strain>
    </source>
</reference>
<dbReference type="NCBIfam" id="TIGR00527">
    <property type="entry name" value="gcvH"/>
    <property type="match status" value="1"/>
</dbReference>
<dbReference type="Gene3D" id="2.40.50.100">
    <property type="match status" value="1"/>
</dbReference>
<dbReference type="InterPro" id="IPR000089">
    <property type="entry name" value="Biotin_lipoyl"/>
</dbReference>
<dbReference type="PANTHER" id="PTHR11715:SF3">
    <property type="entry name" value="GLYCINE CLEAVAGE SYSTEM H PROTEIN-RELATED"/>
    <property type="match status" value="1"/>
</dbReference>
<evidence type="ECO:0000256" key="3">
    <source>
        <dbReference type="HAMAP-Rule" id="MF_00272"/>
    </source>
</evidence>
<gene>
    <name evidence="3 5" type="primary">gcvH</name>
    <name evidence="5" type="ORF">PABY_14440</name>
</gene>
<evidence type="ECO:0000313" key="6">
    <source>
        <dbReference type="Proteomes" id="UP001341135"/>
    </source>
</evidence>
<dbReference type="InterPro" id="IPR017453">
    <property type="entry name" value="GCV_H_sub"/>
</dbReference>
<feature type="modified residue" description="N6-lipoyllysine" evidence="3">
    <location>
        <position position="84"/>
    </location>
</feature>
<dbReference type="CDD" id="cd06848">
    <property type="entry name" value="GCS_H"/>
    <property type="match status" value="1"/>
</dbReference>
<dbReference type="Pfam" id="PF01597">
    <property type="entry name" value="GCV_H"/>
    <property type="match status" value="1"/>
</dbReference>
<evidence type="ECO:0000256" key="1">
    <source>
        <dbReference type="ARBA" id="ARBA00009249"/>
    </source>
</evidence>
<evidence type="ECO:0000259" key="4">
    <source>
        <dbReference type="PROSITE" id="PS50968"/>
    </source>
</evidence>
<sequence>MEDPLGRGVFRELTDQIRVGDYIVLKDRLYTESDEWVKREGDVVVVGITDYAQKKLRDVVGVELPEPGSSVSAGEAVGSIESVKAAADIYAPVSGEVVEVNERLYDEPELVNQDPYGEGWMFKIRISDEKELEKLLTPEQYAEKIRKEEGL</sequence>
<dbReference type="HAMAP" id="MF_00272">
    <property type="entry name" value="GcvH"/>
    <property type="match status" value="1"/>
</dbReference>
<dbReference type="EMBL" id="AP028907">
    <property type="protein sequence ID" value="BES81877.1"/>
    <property type="molecule type" value="Genomic_DNA"/>
</dbReference>
<keyword evidence="6" id="KW-1185">Reference proteome</keyword>
<dbReference type="InterPro" id="IPR002930">
    <property type="entry name" value="GCV_H"/>
</dbReference>
<accession>A0ABM8IWE0</accession>
<dbReference type="InterPro" id="IPR003016">
    <property type="entry name" value="2-oxoA_DH_lipoyl-BS"/>
</dbReference>
<comment type="similarity">
    <text evidence="1 3">Belongs to the GcvH family.</text>
</comment>
<dbReference type="PANTHER" id="PTHR11715">
    <property type="entry name" value="GLYCINE CLEAVAGE SYSTEM H PROTEIN"/>
    <property type="match status" value="1"/>
</dbReference>
<organism evidence="5 6">
    <name type="scientific">Pyrodictium abyssi</name>
    <dbReference type="NCBI Taxonomy" id="54256"/>
    <lineage>
        <taxon>Archaea</taxon>
        <taxon>Thermoproteota</taxon>
        <taxon>Thermoprotei</taxon>
        <taxon>Desulfurococcales</taxon>
        <taxon>Pyrodictiaceae</taxon>
        <taxon>Pyrodictium</taxon>
    </lineage>
</organism>
<evidence type="ECO:0000313" key="5">
    <source>
        <dbReference type="EMBL" id="BES81877.1"/>
    </source>
</evidence>